<name>A0A0H5QYC5_9EUKA</name>
<feature type="transmembrane region" description="Helical" evidence="1">
    <location>
        <begin position="68"/>
        <end position="89"/>
    </location>
</feature>
<evidence type="ECO:0000313" key="2">
    <source>
        <dbReference type="EMBL" id="CRZ06656.1"/>
    </source>
</evidence>
<keyword evidence="1" id="KW-1133">Transmembrane helix</keyword>
<protein>
    <submittedName>
        <fullName evidence="2">Uncharacterized protein</fullName>
    </submittedName>
</protein>
<keyword evidence="1" id="KW-0812">Transmembrane</keyword>
<dbReference type="EMBL" id="HACM01006214">
    <property type="protein sequence ID" value="CRZ06656.1"/>
    <property type="molecule type" value="Transcribed_RNA"/>
</dbReference>
<dbReference type="AlphaFoldDB" id="A0A0H5QYC5"/>
<sequence>MGLGPFLFLLLCRFWALAHFSTIWTCWKWFKTLASFCFWEFVYTFNVYPCIPHAYDVQNLCFSFKLRIFAFLNLYIHVLHLYTVFSAAYQRIQQVYQCLNAISQPDFWLSRTYFSISSSLYRLQPVHRLFLDSIERSIVPVRPNQRNAKRGSGVQMDSNGFHIQQRKEK</sequence>
<reference evidence="2" key="1">
    <citation type="submission" date="2015-04" db="EMBL/GenBank/DDBJ databases">
        <title>The genome sequence of the plant pathogenic Rhizarian Plasmodiophora brassicae reveals insights in its biotrophic life cycle and the origin of chitin synthesis.</title>
        <authorList>
            <person name="Schwelm A."/>
            <person name="Fogelqvist J."/>
            <person name="Knaust A."/>
            <person name="Julke S."/>
            <person name="Lilja T."/>
            <person name="Dhandapani V."/>
            <person name="Bonilla-Rosso G."/>
            <person name="Karlsson M."/>
            <person name="Shevchenko A."/>
            <person name="Choi S.R."/>
            <person name="Kim H.G."/>
            <person name="Park J.Y."/>
            <person name="Lim Y.P."/>
            <person name="Ludwig-Muller J."/>
            <person name="Dixelius C."/>
        </authorList>
    </citation>
    <scope>NUCLEOTIDE SEQUENCE</scope>
    <source>
        <tissue evidence="2">Potato root galls</tissue>
    </source>
</reference>
<accession>A0A0H5QYC5</accession>
<keyword evidence="1" id="KW-0472">Membrane</keyword>
<feature type="transmembrane region" description="Helical" evidence="1">
    <location>
        <begin position="30"/>
        <end position="48"/>
    </location>
</feature>
<proteinExistence type="predicted"/>
<evidence type="ECO:0000256" key="1">
    <source>
        <dbReference type="SAM" id="Phobius"/>
    </source>
</evidence>
<organism evidence="2">
    <name type="scientific">Spongospora subterranea</name>
    <dbReference type="NCBI Taxonomy" id="70186"/>
    <lineage>
        <taxon>Eukaryota</taxon>
        <taxon>Sar</taxon>
        <taxon>Rhizaria</taxon>
        <taxon>Endomyxa</taxon>
        <taxon>Phytomyxea</taxon>
        <taxon>Plasmodiophorida</taxon>
        <taxon>Plasmodiophoridae</taxon>
        <taxon>Spongospora</taxon>
    </lineage>
</organism>